<accession>A0A443JN28</accession>
<dbReference type="AlphaFoldDB" id="A0A443JN28"/>
<dbReference type="Gene3D" id="3.40.50.2300">
    <property type="match status" value="2"/>
</dbReference>
<feature type="region of interest" description="Disordered" evidence="4">
    <location>
        <begin position="1"/>
        <end position="27"/>
    </location>
</feature>
<evidence type="ECO:0000313" key="6">
    <source>
        <dbReference type="EMBL" id="RWR21910.1"/>
    </source>
</evidence>
<dbReference type="CDD" id="cd06307">
    <property type="entry name" value="PBP1_sugar_binding"/>
    <property type="match status" value="1"/>
</dbReference>
<evidence type="ECO:0000313" key="7">
    <source>
        <dbReference type="Proteomes" id="UP000284476"/>
    </source>
</evidence>
<gene>
    <name evidence="6" type="ORF">D2T30_07825</name>
</gene>
<evidence type="ECO:0000259" key="5">
    <source>
        <dbReference type="PROSITE" id="PS50932"/>
    </source>
</evidence>
<dbReference type="CDD" id="cd01392">
    <property type="entry name" value="HTH_LacI"/>
    <property type="match status" value="1"/>
</dbReference>
<dbReference type="Proteomes" id="UP000284476">
    <property type="component" value="Unassembled WGS sequence"/>
</dbReference>
<dbReference type="PANTHER" id="PTHR30146:SF152">
    <property type="entry name" value="TRANSCRIPTIONAL REGULATORY PROTEIN"/>
    <property type="match status" value="1"/>
</dbReference>
<name>A0A443JN28_9RHOB</name>
<dbReference type="Pfam" id="PF00356">
    <property type="entry name" value="LacI"/>
    <property type="match status" value="1"/>
</dbReference>
<dbReference type="GO" id="GO:0000976">
    <property type="term" value="F:transcription cis-regulatory region binding"/>
    <property type="evidence" value="ECO:0007669"/>
    <property type="project" value="TreeGrafter"/>
</dbReference>
<proteinExistence type="predicted"/>
<dbReference type="EMBL" id="SAUZ01000007">
    <property type="protein sequence ID" value="RWR21910.1"/>
    <property type="molecule type" value="Genomic_DNA"/>
</dbReference>
<dbReference type="GO" id="GO:0003700">
    <property type="term" value="F:DNA-binding transcription factor activity"/>
    <property type="evidence" value="ECO:0007669"/>
    <property type="project" value="TreeGrafter"/>
</dbReference>
<dbReference type="InterPro" id="IPR028082">
    <property type="entry name" value="Peripla_BP_I"/>
</dbReference>
<dbReference type="PANTHER" id="PTHR30146">
    <property type="entry name" value="LACI-RELATED TRANSCRIPTIONAL REPRESSOR"/>
    <property type="match status" value="1"/>
</dbReference>
<feature type="domain" description="HTH lacI-type" evidence="5">
    <location>
        <begin position="47"/>
        <end position="84"/>
    </location>
</feature>
<reference evidence="6 7" key="1">
    <citation type="submission" date="2019-01" db="EMBL/GenBank/DDBJ databases">
        <title>Sinorhodobacter populi sp. nov. isolated from the symptomatic bark tissue of Populus euramericana canker.</title>
        <authorList>
            <person name="Xu G."/>
        </authorList>
    </citation>
    <scope>NUCLEOTIDE SEQUENCE [LARGE SCALE GENOMIC DNA]</scope>
    <source>
        <strain evidence="6 7">SK2B-1</strain>
    </source>
</reference>
<sequence>MRLWPGSARRRGDGLPRARPSATLRGGMTVPIKGLHEASARGGFRAIAERAGVSVSTVDRVLNERGSVSAERRDRVLEAARLLGIRRILPEAWHRTRRVEIILPRNRPGNATPFWDRLDQAAQREARLAPAHVAFHRTRIPEGDVEALRQAILHPPVQRDALILPPDASDAIRQALRSVIDRGEQLLTIVTDIPGLPPHAYAGIDNRAAGRTAGFLMSGFVRGEGRLLVLAPGDQRQDHKDRVQGFAETVAARFPVDVIVTDETAERTRALTLEALRRGPVSGIYLTGHTPEAIADIVRDQPVKPVWISHELSPAHVGLLREGVLDFVLDQDPDAQIAWAVGMAISGGAIDGGEGTENGASAPRGPEFRIYCQTNV</sequence>
<dbReference type="SUPFAM" id="SSF53822">
    <property type="entry name" value="Periplasmic binding protein-like I"/>
    <property type="match status" value="1"/>
</dbReference>
<evidence type="ECO:0000256" key="3">
    <source>
        <dbReference type="ARBA" id="ARBA00023163"/>
    </source>
</evidence>
<dbReference type="SUPFAM" id="SSF47413">
    <property type="entry name" value="lambda repressor-like DNA-binding domains"/>
    <property type="match status" value="1"/>
</dbReference>
<dbReference type="Gene3D" id="1.10.260.40">
    <property type="entry name" value="lambda repressor-like DNA-binding domains"/>
    <property type="match status" value="1"/>
</dbReference>
<dbReference type="InterPro" id="IPR025997">
    <property type="entry name" value="SBP_2_dom"/>
</dbReference>
<evidence type="ECO:0000256" key="1">
    <source>
        <dbReference type="ARBA" id="ARBA00023015"/>
    </source>
</evidence>
<keyword evidence="1" id="KW-0805">Transcription regulation</keyword>
<comment type="caution">
    <text evidence="6">The sequence shown here is derived from an EMBL/GenBank/DDBJ whole genome shotgun (WGS) entry which is preliminary data.</text>
</comment>
<dbReference type="PROSITE" id="PS50932">
    <property type="entry name" value="HTH_LACI_2"/>
    <property type="match status" value="1"/>
</dbReference>
<evidence type="ECO:0000256" key="2">
    <source>
        <dbReference type="ARBA" id="ARBA00023125"/>
    </source>
</evidence>
<reference evidence="6 7" key="2">
    <citation type="submission" date="2019-01" db="EMBL/GenBank/DDBJ databases">
        <authorList>
            <person name="Li Y."/>
        </authorList>
    </citation>
    <scope>NUCLEOTIDE SEQUENCE [LARGE SCALE GENOMIC DNA]</scope>
    <source>
        <strain evidence="6 7">SK2B-1</strain>
    </source>
</reference>
<evidence type="ECO:0000256" key="4">
    <source>
        <dbReference type="SAM" id="MobiDB-lite"/>
    </source>
</evidence>
<keyword evidence="3" id="KW-0804">Transcription</keyword>
<protein>
    <submittedName>
        <fullName evidence="6">LacI family transcriptional regulator</fullName>
    </submittedName>
</protein>
<dbReference type="Pfam" id="PF13407">
    <property type="entry name" value="Peripla_BP_4"/>
    <property type="match status" value="1"/>
</dbReference>
<dbReference type="InterPro" id="IPR010982">
    <property type="entry name" value="Lambda_DNA-bd_dom_sf"/>
</dbReference>
<keyword evidence="2" id="KW-0238">DNA-binding</keyword>
<dbReference type="SMART" id="SM00354">
    <property type="entry name" value="HTH_LACI"/>
    <property type="match status" value="1"/>
</dbReference>
<dbReference type="InterPro" id="IPR000843">
    <property type="entry name" value="HTH_LacI"/>
</dbReference>
<organism evidence="6 7">
    <name type="scientific">Paenirhodobacter populi</name>
    <dbReference type="NCBI Taxonomy" id="2306993"/>
    <lineage>
        <taxon>Bacteria</taxon>
        <taxon>Pseudomonadati</taxon>
        <taxon>Pseudomonadota</taxon>
        <taxon>Alphaproteobacteria</taxon>
        <taxon>Rhodobacterales</taxon>
        <taxon>Rhodobacter group</taxon>
        <taxon>Paenirhodobacter</taxon>
    </lineage>
</organism>